<dbReference type="Proteomes" id="UP001482620">
    <property type="component" value="Unassembled WGS sequence"/>
</dbReference>
<gene>
    <name evidence="1" type="ORF">ILYODFUR_031844</name>
</gene>
<dbReference type="EMBL" id="JAHRIQ010005026">
    <property type="protein sequence ID" value="MEQ2222956.1"/>
    <property type="molecule type" value="Genomic_DNA"/>
</dbReference>
<comment type="caution">
    <text evidence="1">The sequence shown here is derived from an EMBL/GenBank/DDBJ whole genome shotgun (WGS) entry which is preliminary data.</text>
</comment>
<evidence type="ECO:0000313" key="2">
    <source>
        <dbReference type="Proteomes" id="UP001482620"/>
    </source>
</evidence>
<accession>A0ABV0SS71</accession>
<reference evidence="1 2" key="1">
    <citation type="submission" date="2021-06" db="EMBL/GenBank/DDBJ databases">
        <authorList>
            <person name="Palmer J.M."/>
        </authorList>
    </citation>
    <scope>NUCLEOTIDE SEQUENCE [LARGE SCALE GENOMIC DNA]</scope>
    <source>
        <strain evidence="2">if_2019</strain>
        <tissue evidence="1">Muscle</tissue>
    </source>
</reference>
<sequence length="102" mass="11522">MHHTNKLPHPANVNTLVLQVVMMKRRLKVCSLLESSELRALLGIQRSFVTRIRMEATLVTKDPFLHRLQSKPLQKTAKHKVVRGFGDKYSTTCTLSPTLGAT</sequence>
<evidence type="ECO:0000313" key="1">
    <source>
        <dbReference type="EMBL" id="MEQ2222956.1"/>
    </source>
</evidence>
<protein>
    <submittedName>
        <fullName evidence="1">Uncharacterized protein</fullName>
    </submittedName>
</protein>
<keyword evidence="2" id="KW-1185">Reference proteome</keyword>
<organism evidence="1 2">
    <name type="scientific">Ilyodon furcidens</name>
    <name type="common">goldbreast splitfin</name>
    <dbReference type="NCBI Taxonomy" id="33524"/>
    <lineage>
        <taxon>Eukaryota</taxon>
        <taxon>Metazoa</taxon>
        <taxon>Chordata</taxon>
        <taxon>Craniata</taxon>
        <taxon>Vertebrata</taxon>
        <taxon>Euteleostomi</taxon>
        <taxon>Actinopterygii</taxon>
        <taxon>Neopterygii</taxon>
        <taxon>Teleostei</taxon>
        <taxon>Neoteleostei</taxon>
        <taxon>Acanthomorphata</taxon>
        <taxon>Ovalentaria</taxon>
        <taxon>Atherinomorphae</taxon>
        <taxon>Cyprinodontiformes</taxon>
        <taxon>Goodeidae</taxon>
        <taxon>Ilyodon</taxon>
    </lineage>
</organism>
<proteinExistence type="predicted"/>
<name>A0ABV0SS71_9TELE</name>